<feature type="transmembrane region" description="Helical" evidence="13">
    <location>
        <begin position="303"/>
        <end position="327"/>
    </location>
</feature>
<sequence>MTQGVLSQSSAPSHGEHHGSLPALTLGALGVVYGDIGTSPLYALKEAARAASAGGTLQPGAIVGCVSMILWALILIISLKYSLLIMRADNRGEGGIMAMLALLKARHAKPGTARAYVLVVGLVGAALLYGDGAITPAISVLSAIEGLKVDAPFLTPAIVPLTAAILIGVFLVQSKGTGFIGKLFGPIMLLWFIALALLGIRGILMAPGILSAINPLNALYFITHTAPLVGFAVLGATFLAVTGGEAMYADMGHFGPLPIRIAWLTVVLPALMLNYFGQGGLLLSHPEALENPFYQLAPDWAHYPMVVFATAAAVIASQAVITGAFSLTRQAVQLGLFPAIRIKHTADDQKGQIYIPIVNWLICLATLTSVFMFRSSDALAGAYGIAVSLLMAITTGLAALIALKWGYNPILVVAVNGFFLLIDLAFFSANLPKLHEGGWYPLLLAMVLTMIMLTWRRGLVLVEAARARQREPEKAFLDMLATNPPLRLPGTAAFLASAARGLPLSLTHFVRHNHALHERILLVTGKLQEIPRVSDENRIELIELAPSVTRVILHFGFMETPHIPSGLRCGVERGLLRGVDLAEMSYYIGRETVIPREEIAGMAMWREALFAFMQRNAERSAAHFHIPAKQVVEVGVEIEI</sequence>
<dbReference type="RefSeq" id="WP_091833461.1">
    <property type="nucleotide sequence ID" value="NZ_FOAN01000003.1"/>
</dbReference>
<dbReference type="Proteomes" id="UP000199664">
    <property type="component" value="Unassembled WGS sequence"/>
</dbReference>
<evidence type="ECO:0000256" key="5">
    <source>
        <dbReference type="ARBA" id="ARBA00022519"/>
    </source>
</evidence>
<evidence type="ECO:0000256" key="3">
    <source>
        <dbReference type="ARBA" id="ARBA00022448"/>
    </source>
</evidence>
<evidence type="ECO:0000256" key="2">
    <source>
        <dbReference type="ARBA" id="ARBA00007019"/>
    </source>
</evidence>
<gene>
    <name evidence="13" type="primary">kup</name>
    <name evidence="16" type="ORF">SAMN04515666_103349</name>
</gene>
<organism evidence="16 17">
    <name type="scientific">Bosea lupini</name>
    <dbReference type="NCBI Taxonomy" id="1036779"/>
    <lineage>
        <taxon>Bacteria</taxon>
        <taxon>Pseudomonadati</taxon>
        <taxon>Pseudomonadota</taxon>
        <taxon>Alphaproteobacteria</taxon>
        <taxon>Hyphomicrobiales</taxon>
        <taxon>Boseaceae</taxon>
        <taxon>Bosea</taxon>
    </lineage>
</organism>
<dbReference type="STRING" id="1036779.SAMN04515666_103349"/>
<dbReference type="OrthoDB" id="9805577at2"/>
<keyword evidence="10 13" id="KW-1133">Transmembrane helix</keyword>
<accession>A0A1H7P360</accession>
<evidence type="ECO:0000256" key="10">
    <source>
        <dbReference type="ARBA" id="ARBA00022989"/>
    </source>
</evidence>
<evidence type="ECO:0000256" key="7">
    <source>
        <dbReference type="ARBA" id="ARBA00022692"/>
    </source>
</evidence>
<keyword evidence="3 13" id="KW-0813">Transport</keyword>
<comment type="catalytic activity">
    <reaction evidence="13">
        <text>K(+)(in) + H(+)(in) = K(+)(out) + H(+)(out)</text>
        <dbReference type="Rhea" id="RHEA:28490"/>
        <dbReference type="ChEBI" id="CHEBI:15378"/>
        <dbReference type="ChEBI" id="CHEBI:29103"/>
    </reaction>
</comment>
<dbReference type="Pfam" id="PF02705">
    <property type="entry name" value="K_trans"/>
    <property type="match status" value="1"/>
</dbReference>
<comment type="subcellular location">
    <subcellularLocation>
        <location evidence="13">Cell membrane</location>
        <topology evidence="13">Multi-pass membrane protein</topology>
    </subcellularLocation>
    <subcellularLocation>
        <location evidence="1">Membrane</location>
        <topology evidence="1">Multi-pass membrane protein</topology>
    </subcellularLocation>
</comment>
<evidence type="ECO:0000313" key="16">
    <source>
        <dbReference type="EMBL" id="SEL30066.1"/>
    </source>
</evidence>
<keyword evidence="8 13" id="KW-0769">Symport</keyword>
<feature type="transmembrane region" description="Helical" evidence="13">
    <location>
        <begin position="261"/>
        <end position="283"/>
    </location>
</feature>
<dbReference type="AlphaFoldDB" id="A0A1H7P360"/>
<dbReference type="GO" id="GO:0015293">
    <property type="term" value="F:symporter activity"/>
    <property type="evidence" value="ECO:0007669"/>
    <property type="project" value="UniProtKB-UniRule"/>
</dbReference>
<evidence type="ECO:0000256" key="8">
    <source>
        <dbReference type="ARBA" id="ARBA00022847"/>
    </source>
</evidence>
<evidence type="ECO:0000256" key="1">
    <source>
        <dbReference type="ARBA" id="ARBA00004141"/>
    </source>
</evidence>
<feature type="transmembrane region" description="Helical" evidence="13">
    <location>
        <begin position="379"/>
        <end position="403"/>
    </location>
</feature>
<dbReference type="InterPro" id="IPR053952">
    <property type="entry name" value="K_trans_C"/>
</dbReference>
<keyword evidence="6 13" id="KW-0633">Potassium transport</keyword>
<dbReference type="InterPro" id="IPR053951">
    <property type="entry name" value="K_trans_N"/>
</dbReference>
<keyword evidence="17" id="KW-1185">Reference proteome</keyword>
<dbReference type="InterPro" id="IPR003855">
    <property type="entry name" value="K+_transporter"/>
</dbReference>
<feature type="transmembrane region" description="Helical" evidence="13">
    <location>
        <begin position="353"/>
        <end position="373"/>
    </location>
</feature>
<evidence type="ECO:0000256" key="13">
    <source>
        <dbReference type="HAMAP-Rule" id="MF_01522"/>
    </source>
</evidence>
<evidence type="ECO:0000313" key="17">
    <source>
        <dbReference type="Proteomes" id="UP000199664"/>
    </source>
</evidence>
<evidence type="ECO:0000259" key="14">
    <source>
        <dbReference type="Pfam" id="PF02705"/>
    </source>
</evidence>
<feature type="transmembrane region" description="Helical" evidence="13">
    <location>
        <begin position="61"/>
        <end position="81"/>
    </location>
</feature>
<feature type="transmembrane region" description="Helical" evidence="13">
    <location>
        <begin position="184"/>
        <end position="206"/>
    </location>
</feature>
<dbReference type="EMBL" id="FOAN01000003">
    <property type="protein sequence ID" value="SEL30066.1"/>
    <property type="molecule type" value="Genomic_DNA"/>
</dbReference>
<feature type="transmembrane region" description="Helical" evidence="13">
    <location>
        <begin position="218"/>
        <end position="241"/>
    </location>
</feature>
<feature type="transmembrane region" description="Helical" evidence="13">
    <location>
        <begin position="437"/>
        <end position="455"/>
    </location>
</feature>
<dbReference type="PANTHER" id="PTHR30540">
    <property type="entry name" value="OSMOTIC STRESS POTASSIUM TRANSPORTER"/>
    <property type="match status" value="1"/>
</dbReference>
<proteinExistence type="inferred from homology"/>
<feature type="transmembrane region" description="Helical" evidence="13">
    <location>
        <begin position="410"/>
        <end position="431"/>
    </location>
</feature>
<protein>
    <recommendedName>
        <fullName evidence="13">Probable potassium transport system protein Kup</fullName>
    </recommendedName>
</protein>
<keyword evidence="11 13" id="KW-0406">Ion transport</keyword>
<keyword evidence="9 13" id="KW-0630">Potassium</keyword>
<dbReference type="GO" id="GO:0015079">
    <property type="term" value="F:potassium ion transmembrane transporter activity"/>
    <property type="evidence" value="ECO:0007669"/>
    <property type="project" value="UniProtKB-UniRule"/>
</dbReference>
<keyword evidence="12 13" id="KW-0472">Membrane</keyword>
<dbReference type="InterPro" id="IPR023051">
    <property type="entry name" value="Kup"/>
</dbReference>
<keyword evidence="5" id="KW-0997">Cell inner membrane</keyword>
<feature type="transmembrane region" description="Helical" evidence="13">
    <location>
        <begin position="115"/>
        <end position="141"/>
    </location>
</feature>
<evidence type="ECO:0000256" key="11">
    <source>
        <dbReference type="ARBA" id="ARBA00023065"/>
    </source>
</evidence>
<keyword evidence="4 13" id="KW-1003">Cell membrane</keyword>
<comment type="function">
    <text evidence="13">Transport of potassium into the cell. Likely operates as a K(+):H(+) symporter.</text>
</comment>
<comment type="similarity">
    <text evidence="2 13">Belongs to the HAK/KUP transporter (TC 2.A.72) family.</text>
</comment>
<evidence type="ECO:0000259" key="15">
    <source>
        <dbReference type="Pfam" id="PF22776"/>
    </source>
</evidence>
<feature type="domain" description="K+ potassium transporter integral membrane" evidence="14">
    <location>
        <begin position="24"/>
        <end position="478"/>
    </location>
</feature>
<dbReference type="GO" id="GO:0005886">
    <property type="term" value="C:plasma membrane"/>
    <property type="evidence" value="ECO:0007669"/>
    <property type="project" value="UniProtKB-SubCell"/>
</dbReference>
<evidence type="ECO:0000256" key="4">
    <source>
        <dbReference type="ARBA" id="ARBA00022475"/>
    </source>
</evidence>
<dbReference type="HAMAP" id="MF_01522">
    <property type="entry name" value="Kup"/>
    <property type="match status" value="1"/>
</dbReference>
<evidence type="ECO:0000256" key="12">
    <source>
        <dbReference type="ARBA" id="ARBA00023136"/>
    </source>
</evidence>
<feature type="domain" description="K+ potassium transporter C-terminal" evidence="15">
    <location>
        <begin position="489"/>
        <end position="640"/>
    </location>
</feature>
<feature type="transmembrane region" description="Helical" evidence="13">
    <location>
        <begin position="153"/>
        <end position="172"/>
    </location>
</feature>
<evidence type="ECO:0000256" key="6">
    <source>
        <dbReference type="ARBA" id="ARBA00022538"/>
    </source>
</evidence>
<dbReference type="Pfam" id="PF22776">
    <property type="entry name" value="K_trans_C"/>
    <property type="match status" value="1"/>
</dbReference>
<reference evidence="17" key="1">
    <citation type="submission" date="2016-10" db="EMBL/GenBank/DDBJ databases">
        <authorList>
            <person name="Varghese N."/>
            <person name="Submissions S."/>
        </authorList>
    </citation>
    <scope>NUCLEOTIDE SEQUENCE [LARGE SCALE GENOMIC DNA]</scope>
    <source>
        <strain evidence="17">LMG 26383,CCUG 61248,R- 45681</strain>
    </source>
</reference>
<evidence type="ECO:0000256" key="9">
    <source>
        <dbReference type="ARBA" id="ARBA00022958"/>
    </source>
</evidence>
<keyword evidence="7 13" id="KW-0812">Transmembrane</keyword>
<dbReference type="PANTHER" id="PTHR30540:SF79">
    <property type="entry name" value="LOW AFFINITY POTASSIUM TRANSPORT SYSTEM PROTEIN KUP"/>
    <property type="match status" value="1"/>
</dbReference>
<name>A0A1H7P360_9HYPH</name>